<dbReference type="InterPro" id="IPR036188">
    <property type="entry name" value="FAD/NAD-bd_sf"/>
</dbReference>
<dbReference type="EC" id="1.14.13.-" evidence="9"/>
<dbReference type="PANTHER" id="PTHR43876:SF8">
    <property type="entry name" value="2-OCTAPRENYL-6-METHOXYPHENOL HYDROXYLASE"/>
    <property type="match status" value="1"/>
</dbReference>
<dbReference type="GO" id="GO:0016491">
    <property type="term" value="F:oxidoreductase activity"/>
    <property type="evidence" value="ECO:0007669"/>
    <property type="project" value="UniProtKB-KW"/>
</dbReference>
<keyword evidence="7" id="KW-0503">Monooxygenase</keyword>
<keyword evidence="6 9" id="KW-0560">Oxidoreductase</keyword>
<dbReference type="InterPro" id="IPR051205">
    <property type="entry name" value="UbiH/COQ6_monooxygenase"/>
</dbReference>
<comment type="pathway">
    <text evidence="2">Cofactor biosynthesis; ubiquinone biosynthesis.</text>
</comment>
<evidence type="ECO:0000256" key="1">
    <source>
        <dbReference type="ARBA" id="ARBA00001974"/>
    </source>
</evidence>
<comment type="similarity">
    <text evidence="3">Belongs to the UbiH/COQ6 family.</text>
</comment>
<dbReference type="RefSeq" id="WP_377338181.1">
    <property type="nucleotide sequence ID" value="NZ_JALBWS010000015.1"/>
</dbReference>
<evidence type="ECO:0000313" key="9">
    <source>
        <dbReference type="EMBL" id="MFC5438917.1"/>
    </source>
</evidence>
<keyword evidence="5" id="KW-0274">FAD</keyword>
<gene>
    <name evidence="9" type="primary">ubiH</name>
    <name evidence="9" type="synonym">visB</name>
    <name evidence="9" type="ORF">ACFPK0_02680</name>
</gene>
<name>A0ABW0JS98_9GAMM</name>
<dbReference type="PANTHER" id="PTHR43876">
    <property type="entry name" value="UBIQUINONE BIOSYNTHESIS MONOOXYGENASE COQ6, MITOCHONDRIAL"/>
    <property type="match status" value="1"/>
</dbReference>
<sequence length="409" mass="43477">MNAPLSFPHSNSGVLIVGGGLVGASLAIALDAAGIAATLVETVAPRADQQPSYDERNLALARATVNGLDAIGVWRHAAARATPIRHIHVSRAGEFGSARIDAARHDVDALGWTLPARELGTALLRRLDECTRLTRLAPATLQTLQPLATGWRAGIATADGVRHVDAALLVGADGSESFVRTQLGIDAERHDYQQTLFVSTVTPERDHAGRAYERFADDGPVALLPLAERRCGLVLTVPAAQAEAVATMDDEHFIALAQQRFGWRLGRLSRPGRRHPYAIHRIAAQQVIGPRAVLVGNAAQTIHPIGAQGFNLGLRDALTLSELLASASDPGAADLLRGYAARRAADREGTMAMSHGLVQLACLPQPLLGPLRSLALLACDRVPPLQRALARRGMGFRGEPPLAVLERLP</sequence>
<dbReference type="SUPFAM" id="SSF51905">
    <property type="entry name" value="FAD/NAD(P)-binding domain"/>
    <property type="match status" value="1"/>
</dbReference>
<protein>
    <submittedName>
        <fullName evidence="9">2-octaprenyl-6-methoxyphenyl hydroxylase</fullName>
        <ecNumber evidence="9">1.14.13.-</ecNumber>
    </submittedName>
</protein>
<keyword evidence="4" id="KW-0285">Flavoprotein</keyword>
<dbReference type="NCBIfam" id="NF004356">
    <property type="entry name" value="PRK05732.1"/>
    <property type="match status" value="1"/>
</dbReference>
<keyword evidence="10" id="KW-1185">Reference proteome</keyword>
<dbReference type="EMBL" id="JBHSMM010000001">
    <property type="protein sequence ID" value="MFC5438917.1"/>
    <property type="molecule type" value="Genomic_DNA"/>
</dbReference>
<dbReference type="Pfam" id="PF01494">
    <property type="entry name" value="FAD_binding_3"/>
    <property type="match status" value="1"/>
</dbReference>
<dbReference type="PRINTS" id="PR00420">
    <property type="entry name" value="RNGMNOXGNASE"/>
</dbReference>
<dbReference type="Gene3D" id="3.50.50.60">
    <property type="entry name" value="FAD/NAD(P)-binding domain"/>
    <property type="match status" value="2"/>
</dbReference>
<dbReference type="InterPro" id="IPR002938">
    <property type="entry name" value="FAD-bd"/>
</dbReference>
<evidence type="ECO:0000256" key="5">
    <source>
        <dbReference type="ARBA" id="ARBA00022827"/>
    </source>
</evidence>
<accession>A0ABW0JS98</accession>
<evidence type="ECO:0000256" key="7">
    <source>
        <dbReference type="ARBA" id="ARBA00023033"/>
    </source>
</evidence>
<evidence type="ECO:0000256" key="3">
    <source>
        <dbReference type="ARBA" id="ARBA00005349"/>
    </source>
</evidence>
<feature type="domain" description="FAD-binding" evidence="8">
    <location>
        <begin position="14"/>
        <end position="345"/>
    </location>
</feature>
<dbReference type="NCBIfam" id="TIGR01988">
    <property type="entry name" value="Ubi-OHases"/>
    <property type="match status" value="1"/>
</dbReference>
<dbReference type="InterPro" id="IPR010971">
    <property type="entry name" value="UbiH/COQ6"/>
</dbReference>
<dbReference type="Proteomes" id="UP001596018">
    <property type="component" value="Unassembled WGS sequence"/>
</dbReference>
<evidence type="ECO:0000256" key="6">
    <source>
        <dbReference type="ARBA" id="ARBA00023002"/>
    </source>
</evidence>
<evidence type="ECO:0000313" key="10">
    <source>
        <dbReference type="Proteomes" id="UP001596018"/>
    </source>
</evidence>
<evidence type="ECO:0000256" key="4">
    <source>
        <dbReference type="ARBA" id="ARBA00022630"/>
    </source>
</evidence>
<comment type="cofactor">
    <cofactor evidence="1">
        <name>FAD</name>
        <dbReference type="ChEBI" id="CHEBI:57692"/>
    </cofactor>
</comment>
<proteinExistence type="inferred from homology"/>
<reference evidence="10" key="1">
    <citation type="journal article" date="2019" name="Int. J. Syst. Evol. Microbiol.">
        <title>The Global Catalogue of Microorganisms (GCM) 10K type strain sequencing project: providing services to taxonomists for standard genome sequencing and annotation.</title>
        <authorList>
            <consortium name="The Broad Institute Genomics Platform"/>
            <consortium name="The Broad Institute Genome Sequencing Center for Infectious Disease"/>
            <person name="Wu L."/>
            <person name="Ma J."/>
        </authorList>
    </citation>
    <scope>NUCLEOTIDE SEQUENCE [LARGE SCALE GENOMIC DNA]</scope>
    <source>
        <strain evidence="10">KACC 12822</strain>
    </source>
</reference>
<comment type="caution">
    <text evidence="9">The sequence shown here is derived from an EMBL/GenBank/DDBJ whole genome shotgun (WGS) entry which is preliminary data.</text>
</comment>
<evidence type="ECO:0000259" key="8">
    <source>
        <dbReference type="Pfam" id="PF01494"/>
    </source>
</evidence>
<evidence type="ECO:0000256" key="2">
    <source>
        <dbReference type="ARBA" id="ARBA00004749"/>
    </source>
</evidence>
<organism evidence="9 10">
    <name type="scientific">Rhodanobacter ginsenosidimutans</name>
    <dbReference type="NCBI Taxonomy" id="490571"/>
    <lineage>
        <taxon>Bacteria</taxon>
        <taxon>Pseudomonadati</taxon>
        <taxon>Pseudomonadota</taxon>
        <taxon>Gammaproteobacteria</taxon>
        <taxon>Lysobacterales</taxon>
        <taxon>Rhodanobacteraceae</taxon>
        <taxon>Rhodanobacter</taxon>
    </lineage>
</organism>